<dbReference type="GO" id="GO:0005737">
    <property type="term" value="C:cytoplasm"/>
    <property type="evidence" value="ECO:0007669"/>
    <property type="project" value="TreeGrafter"/>
</dbReference>
<evidence type="ECO:0000256" key="5">
    <source>
        <dbReference type="ARBA" id="ARBA00022989"/>
    </source>
</evidence>
<dbReference type="SUPFAM" id="SSF50022">
    <property type="entry name" value="ISP domain"/>
    <property type="match status" value="1"/>
</dbReference>
<keyword evidence="9" id="KW-0472">Membrane</keyword>
<feature type="non-terminal residue" evidence="12">
    <location>
        <position position="1"/>
    </location>
</feature>
<dbReference type="GO" id="GO:0046872">
    <property type="term" value="F:metal ion binding"/>
    <property type="evidence" value="ECO:0007669"/>
    <property type="project" value="UniProtKB-KW"/>
</dbReference>
<comment type="subcellular location">
    <subcellularLocation>
        <location evidence="1">Membrane</location>
    </subcellularLocation>
</comment>
<evidence type="ECO:0000259" key="11">
    <source>
        <dbReference type="PROSITE" id="PS51296"/>
    </source>
</evidence>
<feature type="domain" description="Rieske" evidence="11">
    <location>
        <begin position="49"/>
        <end position="199"/>
    </location>
</feature>
<keyword evidence="6" id="KW-0560">Oxidoreductase</keyword>
<keyword evidence="5" id="KW-1133">Transmembrane helix</keyword>
<dbReference type="InParanoid" id="D8TX45"/>
<evidence type="ECO:0000256" key="2">
    <source>
        <dbReference type="ARBA" id="ARBA00022692"/>
    </source>
</evidence>
<dbReference type="PROSITE" id="PS51296">
    <property type="entry name" value="RIESKE"/>
    <property type="match status" value="1"/>
</dbReference>
<evidence type="ECO:0000313" key="12">
    <source>
        <dbReference type="EMBL" id="EFJ47844.1"/>
    </source>
</evidence>
<evidence type="ECO:0000256" key="8">
    <source>
        <dbReference type="ARBA" id="ARBA00023014"/>
    </source>
</evidence>
<feature type="region of interest" description="Disordered" evidence="10">
    <location>
        <begin position="113"/>
        <end position="133"/>
    </location>
</feature>
<evidence type="ECO:0000313" key="13">
    <source>
        <dbReference type="Proteomes" id="UP000001058"/>
    </source>
</evidence>
<dbReference type="InterPro" id="IPR017941">
    <property type="entry name" value="Rieske_2Fe-2S"/>
</dbReference>
<keyword evidence="3" id="KW-0001">2Fe-2S</keyword>
<evidence type="ECO:0000256" key="1">
    <source>
        <dbReference type="ARBA" id="ARBA00004370"/>
    </source>
</evidence>
<dbReference type="Proteomes" id="UP000001058">
    <property type="component" value="Unassembled WGS sequence"/>
</dbReference>
<evidence type="ECO:0000256" key="6">
    <source>
        <dbReference type="ARBA" id="ARBA00023002"/>
    </source>
</evidence>
<evidence type="ECO:0000256" key="3">
    <source>
        <dbReference type="ARBA" id="ARBA00022714"/>
    </source>
</evidence>
<proteinExistence type="predicted"/>
<keyword evidence="7" id="KW-0408">Iron</keyword>
<name>D8TX45_VOLCA</name>
<keyword evidence="8" id="KW-0411">Iron-sulfur</keyword>
<feature type="non-terminal residue" evidence="12">
    <location>
        <position position="200"/>
    </location>
</feature>
<dbReference type="GO" id="GO:0016020">
    <property type="term" value="C:membrane"/>
    <property type="evidence" value="ECO:0007669"/>
    <property type="project" value="UniProtKB-SubCell"/>
</dbReference>
<evidence type="ECO:0000256" key="9">
    <source>
        <dbReference type="ARBA" id="ARBA00023136"/>
    </source>
</evidence>
<dbReference type="Pfam" id="PF00355">
    <property type="entry name" value="Rieske"/>
    <property type="match status" value="2"/>
</dbReference>
<sequence>GGSLRMQGGKLLWRNQSSPFVMCKSSATERHPNIALEPKQATFSWTEQWYPVGFLVDLPATEPIPFSLFDTKLVVWCGNGRWGCMADECPHRRAPLSRGRLYEETPRHRQPPVAAAAAPPAATGCAAASSDGDGRRGRTFLLECAYHGWQFDGKGRCVRLPQMLPPGYSPHSTNNKQPATPAAKLEAYPTAVAQGMLWVW</sequence>
<evidence type="ECO:0000256" key="7">
    <source>
        <dbReference type="ARBA" id="ARBA00023004"/>
    </source>
</evidence>
<gene>
    <name evidence="12" type="ORF">VOLCADRAFT_34413</name>
</gene>
<feature type="compositionally biased region" description="Low complexity" evidence="10">
    <location>
        <begin position="113"/>
        <end position="128"/>
    </location>
</feature>
<protein>
    <recommendedName>
        <fullName evidence="11">Rieske domain-containing protein</fullName>
    </recommendedName>
</protein>
<dbReference type="GO" id="GO:0051537">
    <property type="term" value="F:2 iron, 2 sulfur cluster binding"/>
    <property type="evidence" value="ECO:0007669"/>
    <property type="project" value="UniProtKB-KW"/>
</dbReference>
<dbReference type="GeneID" id="9618449"/>
<dbReference type="PANTHER" id="PTHR21266">
    <property type="entry name" value="IRON-SULFUR DOMAIN CONTAINING PROTEIN"/>
    <property type="match status" value="1"/>
</dbReference>
<dbReference type="InterPro" id="IPR050584">
    <property type="entry name" value="Cholesterol_7-desaturase"/>
</dbReference>
<evidence type="ECO:0000256" key="10">
    <source>
        <dbReference type="SAM" id="MobiDB-lite"/>
    </source>
</evidence>
<keyword evidence="13" id="KW-1185">Reference proteome</keyword>
<accession>D8TX45</accession>
<dbReference type="RefSeq" id="XP_002950950.1">
    <property type="nucleotide sequence ID" value="XM_002950904.1"/>
</dbReference>
<dbReference type="Gene3D" id="2.102.10.10">
    <property type="entry name" value="Rieske [2Fe-2S] iron-sulphur domain"/>
    <property type="match status" value="2"/>
</dbReference>
<dbReference type="GO" id="GO:0016491">
    <property type="term" value="F:oxidoreductase activity"/>
    <property type="evidence" value="ECO:0007669"/>
    <property type="project" value="UniProtKB-KW"/>
</dbReference>
<dbReference type="EMBL" id="GL378342">
    <property type="protein sequence ID" value="EFJ47844.1"/>
    <property type="molecule type" value="Genomic_DNA"/>
</dbReference>
<dbReference type="InterPro" id="IPR036922">
    <property type="entry name" value="Rieske_2Fe-2S_sf"/>
</dbReference>
<dbReference type="AlphaFoldDB" id="D8TX45"/>
<dbReference type="OrthoDB" id="426882at2759"/>
<reference evidence="12 13" key="1">
    <citation type="journal article" date="2010" name="Science">
        <title>Genomic analysis of organismal complexity in the multicellular green alga Volvox carteri.</title>
        <authorList>
            <person name="Prochnik S.E."/>
            <person name="Umen J."/>
            <person name="Nedelcu A.M."/>
            <person name="Hallmann A."/>
            <person name="Miller S.M."/>
            <person name="Nishii I."/>
            <person name="Ferris P."/>
            <person name="Kuo A."/>
            <person name="Mitros T."/>
            <person name="Fritz-Laylin L.K."/>
            <person name="Hellsten U."/>
            <person name="Chapman J."/>
            <person name="Simakov O."/>
            <person name="Rensing S.A."/>
            <person name="Terry A."/>
            <person name="Pangilinan J."/>
            <person name="Kapitonov V."/>
            <person name="Jurka J."/>
            <person name="Salamov A."/>
            <person name="Shapiro H."/>
            <person name="Schmutz J."/>
            <person name="Grimwood J."/>
            <person name="Lindquist E."/>
            <person name="Lucas S."/>
            <person name="Grigoriev I.V."/>
            <person name="Schmitt R."/>
            <person name="Kirk D."/>
            <person name="Rokhsar D.S."/>
        </authorList>
    </citation>
    <scope>NUCLEOTIDE SEQUENCE [LARGE SCALE GENOMIC DNA]</scope>
    <source>
        <strain evidence="13">f. Nagariensis / Eve</strain>
    </source>
</reference>
<organism evidence="13">
    <name type="scientific">Volvox carteri f. nagariensis</name>
    <dbReference type="NCBI Taxonomy" id="3068"/>
    <lineage>
        <taxon>Eukaryota</taxon>
        <taxon>Viridiplantae</taxon>
        <taxon>Chlorophyta</taxon>
        <taxon>core chlorophytes</taxon>
        <taxon>Chlorophyceae</taxon>
        <taxon>CS clade</taxon>
        <taxon>Chlamydomonadales</taxon>
        <taxon>Volvocaceae</taxon>
        <taxon>Volvox</taxon>
    </lineage>
</organism>
<evidence type="ECO:0000256" key="4">
    <source>
        <dbReference type="ARBA" id="ARBA00022723"/>
    </source>
</evidence>
<keyword evidence="2" id="KW-0812">Transmembrane</keyword>
<dbReference type="PANTHER" id="PTHR21266:SF32">
    <property type="entry name" value="CHOLESTEROL 7-DESATURASE NVD"/>
    <property type="match status" value="1"/>
</dbReference>
<dbReference type="KEGG" id="vcn:VOLCADRAFT_34413"/>
<keyword evidence="4" id="KW-0479">Metal-binding</keyword>